<dbReference type="GO" id="GO:0008658">
    <property type="term" value="F:penicillin binding"/>
    <property type="evidence" value="ECO:0007669"/>
    <property type="project" value="InterPro"/>
</dbReference>
<dbReference type="FunFam" id="1.10.3810.10:FF:000001">
    <property type="entry name" value="Penicillin-binding protein 1A"/>
    <property type="match status" value="1"/>
</dbReference>
<dbReference type="GO" id="GO:0009252">
    <property type="term" value="P:peptidoglycan biosynthetic process"/>
    <property type="evidence" value="ECO:0007669"/>
    <property type="project" value="UniProtKB-KW"/>
</dbReference>
<dbReference type="GO" id="GO:0008955">
    <property type="term" value="F:peptidoglycan glycosyltransferase activity"/>
    <property type="evidence" value="ECO:0007669"/>
    <property type="project" value="UniProtKB-EC"/>
</dbReference>
<dbReference type="NCBIfam" id="TIGR02074">
    <property type="entry name" value="PBP_1a_fam"/>
    <property type="match status" value="1"/>
</dbReference>
<keyword evidence="19" id="KW-1185">Reference proteome</keyword>
<keyword evidence="11" id="KW-0961">Cell wall biogenesis/degradation</keyword>
<evidence type="ECO:0000256" key="11">
    <source>
        <dbReference type="ARBA" id="ARBA00023316"/>
    </source>
</evidence>
<dbReference type="FunCoup" id="S0EUA0">
    <property type="interactions" value="252"/>
</dbReference>
<proteinExistence type="inferred from homology"/>
<dbReference type="Proteomes" id="UP000014227">
    <property type="component" value="Chromosome I"/>
</dbReference>
<dbReference type="InterPro" id="IPR001460">
    <property type="entry name" value="PCN-bd_Tpept"/>
</dbReference>
<protein>
    <submittedName>
        <fullName evidence="18">Penicillin-binding protein, 1A family</fullName>
    </submittedName>
</protein>
<organism evidence="18 19">
    <name type="scientific">Chthonomonas calidirosea (strain DSM 23976 / ICMP 18418 / T49)</name>
    <dbReference type="NCBI Taxonomy" id="1303518"/>
    <lineage>
        <taxon>Bacteria</taxon>
        <taxon>Bacillati</taxon>
        <taxon>Armatimonadota</taxon>
        <taxon>Chthonomonadia</taxon>
        <taxon>Chthonomonadales</taxon>
        <taxon>Chthonomonadaceae</taxon>
        <taxon>Chthonomonas</taxon>
    </lineage>
</organism>
<evidence type="ECO:0000256" key="5">
    <source>
        <dbReference type="ARBA" id="ARBA00022676"/>
    </source>
</evidence>
<keyword evidence="10" id="KW-0511">Multifunctional enzyme</keyword>
<keyword evidence="15" id="KW-0472">Membrane</keyword>
<feature type="domain" description="Penicillin-binding protein transpeptidase" evidence="16">
    <location>
        <begin position="335"/>
        <end position="601"/>
    </location>
</feature>
<accession>S0EUA0</accession>
<keyword evidence="15" id="KW-1133">Transmembrane helix</keyword>
<dbReference type="AlphaFoldDB" id="S0EUA0"/>
<evidence type="ECO:0000313" key="19">
    <source>
        <dbReference type="Proteomes" id="UP000014227"/>
    </source>
</evidence>
<dbReference type="InterPro" id="IPR050396">
    <property type="entry name" value="Glycosyltr_51/Transpeptidase"/>
</dbReference>
<dbReference type="EMBL" id="HF951689">
    <property type="protein sequence ID" value="CCW35264.1"/>
    <property type="molecule type" value="Genomic_DNA"/>
</dbReference>
<feature type="region of interest" description="Disordered" evidence="14">
    <location>
        <begin position="626"/>
        <end position="752"/>
    </location>
</feature>
<keyword evidence="5" id="KW-0328">Glycosyltransferase</keyword>
<dbReference type="Gene3D" id="1.10.3810.10">
    <property type="entry name" value="Biosynthetic peptidoglycan transglycosylase-like"/>
    <property type="match status" value="1"/>
</dbReference>
<dbReference type="Gene3D" id="3.40.710.10">
    <property type="entry name" value="DD-peptidase/beta-lactamase superfamily"/>
    <property type="match status" value="1"/>
</dbReference>
<reference evidence="19" key="1">
    <citation type="submission" date="2013-03" db="EMBL/GenBank/DDBJ databases">
        <title>Genome sequence of Chthonomonas calidirosea, the first sequenced genome from the Armatimonadetes phylum (formally candidate division OP10).</title>
        <authorList>
            <person name="Lee K.C.Y."/>
            <person name="Morgan X.C."/>
            <person name="Dunfield P.F."/>
            <person name="Tamas I."/>
            <person name="Houghton K.M."/>
            <person name="Vyssotski M."/>
            <person name="Ryan J.L.J."/>
            <person name="Lagutin K."/>
            <person name="McDonald I.R."/>
            <person name="Stott M.B."/>
        </authorList>
    </citation>
    <scope>NUCLEOTIDE SEQUENCE [LARGE SCALE GENOMIC DNA]</scope>
    <source>
        <strain evidence="19">DSM 23976 / ICMP 18418 / T49</strain>
    </source>
</reference>
<feature type="compositionally biased region" description="Low complexity" evidence="14">
    <location>
        <begin position="645"/>
        <end position="672"/>
    </location>
</feature>
<feature type="compositionally biased region" description="Polar residues" evidence="14">
    <location>
        <begin position="712"/>
        <end position="721"/>
    </location>
</feature>
<keyword evidence="6" id="KW-0808">Transferase</keyword>
<dbReference type="SUPFAM" id="SSF56601">
    <property type="entry name" value="beta-lactamase/transpeptidase-like"/>
    <property type="match status" value="1"/>
</dbReference>
<evidence type="ECO:0000256" key="9">
    <source>
        <dbReference type="ARBA" id="ARBA00022984"/>
    </source>
</evidence>
<feature type="compositionally biased region" description="Low complexity" evidence="14">
    <location>
        <begin position="680"/>
        <end position="696"/>
    </location>
</feature>
<evidence type="ECO:0000256" key="13">
    <source>
        <dbReference type="ARBA" id="ARBA00049902"/>
    </source>
</evidence>
<evidence type="ECO:0000256" key="8">
    <source>
        <dbReference type="ARBA" id="ARBA00022960"/>
    </source>
</evidence>
<feature type="transmembrane region" description="Helical" evidence="15">
    <location>
        <begin position="12"/>
        <end position="36"/>
    </location>
</feature>
<comment type="similarity">
    <text evidence="2">In the N-terminal section; belongs to the glycosyltransferase 51 family.</text>
</comment>
<dbReference type="GO" id="GO:0071555">
    <property type="term" value="P:cell wall organization"/>
    <property type="evidence" value="ECO:0007669"/>
    <property type="project" value="UniProtKB-KW"/>
</dbReference>
<dbReference type="PANTHER" id="PTHR32282">
    <property type="entry name" value="BINDING PROTEIN TRANSPEPTIDASE, PUTATIVE-RELATED"/>
    <property type="match status" value="1"/>
</dbReference>
<dbReference type="InParanoid" id="S0EUA0"/>
<dbReference type="GO" id="GO:0030288">
    <property type="term" value="C:outer membrane-bounded periplasmic space"/>
    <property type="evidence" value="ECO:0007669"/>
    <property type="project" value="TreeGrafter"/>
</dbReference>
<dbReference type="SUPFAM" id="SSF53955">
    <property type="entry name" value="Lysozyme-like"/>
    <property type="match status" value="1"/>
</dbReference>
<dbReference type="InterPro" id="IPR001264">
    <property type="entry name" value="Glyco_trans_51"/>
</dbReference>
<keyword evidence="9" id="KW-0573">Peptidoglycan synthesis</keyword>
<dbReference type="eggNOG" id="COG0744">
    <property type="taxonomic scope" value="Bacteria"/>
</dbReference>
<feature type="compositionally biased region" description="Low complexity" evidence="14">
    <location>
        <begin position="722"/>
        <end position="731"/>
    </location>
</feature>
<keyword evidence="4" id="KW-0645">Protease</keyword>
<evidence type="ECO:0000256" key="15">
    <source>
        <dbReference type="SAM" id="Phobius"/>
    </source>
</evidence>
<keyword evidence="3" id="KW-0121">Carboxypeptidase</keyword>
<comment type="similarity">
    <text evidence="1">In the C-terminal section; belongs to the transpeptidase family.</text>
</comment>
<keyword evidence="15" id="KW-0812">Transmembrane</keyword>
<comment type="catalytic activity">
    <reaction evidence="12">
        <text>Preferential cleavage: (Ac)2-L-Lys-D-Ala-|-D-Ala. Also transpeptidation of peptidyl-alanyl moieties that are N-acyl substituents of D-alanine.</text>
        <dbReference type="EC" id="3.4.16.4"/>
    </reaction>
</comment>
<dbReference type="PATRIC" id="fig|1303518.3.peg.1480"/>
<dbReference type="InterPro" id="IPR023346">
    <property type="entry name" value="Lysozyme-like_dom_sf"/>
</dbReference>
<dbReference type="PANTHER" id="PTHR32282:SF33">
    <property type="entry name" value="PEPTIDOGLYCAN GLYCOSYLTRANSFERASE"/>
    <property type="match status" value="1"/>
</dbReference>
<evidence type="ECO:0000256" key="3">
    <source>
        <dbReference type="ARBA" id="ARBA00022645"/>
    </source>
</evidence>
<gene>
    <name evidence="18" type="ORF">CCALI_01448</name>
</gene>
<dbReference type="Pfam" id="PF00905">
    <property type="entry name" value="Transpeptidase"/>
    <property type="match status" value="1"/>
</dbReference>
<dbReference type="InterPro" id="IPR036950">
    <property type="entry name" value="PBP_transglycosylase"/>
</dbReference>
<evidence type="ECO:0000256" key="14">
    <source>
        <dbReference type="SAM" id="MobiDB-lite"/>
    </source>
</evidence>
<evidence type="ECO:0000313" key="18">
    <source>
        <dbReference type="EMBL" id="CCW35264.1"/>
    </source>
</evidence>
<dbReference type="KEGG" id="ccz:CCALI_01448"/>
<evidence type="ECO:0000259" key="16">
    <source>
        <dbReference type="Pfam" id="PF00905"/>
    </source>
</evidence>
<keyword evidence="7" id="KW-0378">Hydrolase</keyword>
<evidence type="ECO:0000259" key="17">
    <source>
        <dbReference type="Pfam" id="PF00912"/>
    </source>
</evidence>
<dbReference type="GO" id="GO:0006508">
    <property type="term" value="P:proteolysis"/>
    <property type="evidence" value="ECO:0007669"/>
    <property type="project" value="UniProtKB-KW"/>
</dbReference>
<evidence type="ECO:0000256" key="12">
    <source>
        <dbReference type="ARBA" id="ARBA00034000"/>
    </source>
</evidence>
<dbReference type="Pfam" id="PF00912">
    <property type="entry name" value="Transgly"/>
    <property type="match status" value="1"/>
</dbReference>
<name>S0EUA0_CHTCT</name>
<dbReference type="GO" id="GO:0009002">
    <property type="term" value="F:serine-type D-Ala-D-Ala carboxypeptidase activity"/>
    <property type="evidence" value="ECO:0007669"/>
    <property type="project" value="UniProtKB-EC"/>
</dbReference>
<dbReference type="GO" id="GO:0008360">
    <property type="term" value="P:regulation of cell shape"/>
    <property type="evidence" value="ECO:0007669"/>
    <property type="project" value="UniProtKB-KW"/>
</dbReference>
<sequence>MRRSPRGRIKNLLALLFLMGELVVAALLIVGLAIFYRFSSDLPNVNLLSSQSLIPAATSIWSEDGVLLGTLQQINRKPVPLNEISPFLKDATIAIEDHRFYHHFGIDIKGILRAAYIDLTGGNPTREGASTLTQQLVRNVGIFGLNHQKSYARKIREALIAMRVEQLYSKDEILDLYLNNVYYGAGAYGVEAAARTYFGKSAADLDLSQAALLAGLPQLPSAYSPFSHPDRAIERRDEVLDAMLRYGYINRAQYEAAKSEQLHFATPPRTRKGYNFKAPYFVWYVLNDLIRRYGLDFVESGLKIQTTLNWKMQQAAEKALEQGLERASYTGANQGCLVCLDNSNGAIRAMVGGRSFLASQFNIVTQGLRQPGSTFKLFDYAAAFDTGKADLNTTFRDEPIVYPNSHKLVHDFENYTGRSMTCKEAIARSVNTIAVQVAELVGIKTVIAYAHRMGITTPIAPYYPSAIGASAVHPLDLCVAYSVVANNGILRKPMALLRVTDAEGNIVEEHFPQEQDGLLRKSTIDQLNEAFEAVVTEGTGVAARGDDSNGIVPNAHGKTGTTSDFRDAWFAGYTPELTTVIWCGRVHHGRYLPMSNGQGGVVCAPIWHDFMIKAVPIEQKYLAALNPAPPAPQPKPASPKPAPQTQPAQLQQPSTPSNNSTSSASPTTAAPTPSAPSSPLPSNSQSGGTSLNNTGSPIPPTPTNPSTPNSNDLLPSPQNVSTPPATNAPTPSHLAPNHIAAPPTPPKHKSDPMVTVTICVDSHEKATIWCPATITVQMPASQARKLKTCPLHKPPPGAG</sequence>
<dbReference type="InterPro" id="IPR012338">
    <property type="entry name" value="Beta-lactam/transpept-like"/>
</dbReference>
<evidence type="ECO:0000256" key="2">
    <source>
        <dbReference type="ARBA" id="ARBA00007739"/>
    </source>
</evidence>
<keyword evidence="8" id="KW-0133">Cell shape</keyword>
<comment type="catalytic activity">
    <reaction evidence="13">
        <text>[GlcNAc-(1-&gt;4)-Mur2Ac(oyl-L-Ala-gamma-D-Glu-L-Lys-D-Ala-D-Ala)](n)-di-trans,octa-cis-undecaprenyl diphosphate + beta-D-GlcNAc-(1-&gt;4)-Mur2Ac(oyl-L-Ala-gamma-D-Glu-L-Lys-D-Ala-D-Ala)-di-trans,octa-cis-undecaprenyl diphosphate = [GlcNAc-(1-&gt;4)-Mur2Ac(oyl-L-Ala-gamma-D-Glu-L-Lys-D-Ala-D-Ala)](n+1)-di-trans,octa-cis-undecaprenyl diphosphate + di-trans,octa-cis-undecaprenyl diphosphate + H(+)</text>
        <dbReference type="Rhea" id="RHEA:23708"/>
        <dbReference type="Rhea" id="RHEA-COMP:9602"/>
        <dbReference type="Rhea" id="RHEA-COMP:9603"/>
        <dbReference type="ChEBI" id="CHEBI:15378"/>
        <dbReference type="ChEBI" id="CHEBI:58405"/>
        <dbReference type="ChEBI" id="CHEBI:60033"/>
        <dbReference type="ChEBI" id="CHEBI:78435"/>
        <dbReference type="EC" id="2.4.99.28"/>
    </reaction>
</comment>
<dbReference type="STRING" id="454171.CP488_02647"/>
<feature type="compositionally biased region" description="Pro residues" evidence="14">
    <location>
        <begin position="627"/>
        <end position="644"/>
    </location>
</feature>
<feature type="domain" description="Glycosyl transferase family 51" evidence="17">
    <location>
        <begin position="66"/>
        <end position="243"/>
    </location>
</feature>
<evidence type="ECO:0000256" key="6">
    <source>
        <dbReference type="ARBA" id="ARBA00022679"/>
    </source>
</evidence>
<evidence type="ECO:0000256" key="1">
    <source>
        <dbReference type="ARBA" id="ARBA00007090"/>
    </source>
</evidence>
<evidence type="ECO:0000256" key="4">
    <source>
        <dbReference type="ARBA" id="ARBA00022670"/>
    </source>
</evidence>
<evidence type="ECO:0000256" key="7">
    <source>
        <dbReference type="ARBA" id="ARBA00022801"/>
    </source>
</evidence>
<evidence type="ECO:0000256" key="10">
    <source>
        <dbReference type="ARBA" id="ARBA00023268"/>
    </source>
</evidence>
<dbReference type="HOGENOM" id="CLU_006354_2_4_0"/>